<dbReference type="InterPro" id="IPR011706">
    <property type="entry name" value="Cu-oxidase_C"/>
</dbReference>
<feature type="region of interest" description="Disordered" evidence="3">
    <location>
        <begin position="110"/>
        <end position="148"/>
    </location>
</feature>
<keyword evidence="2" id="KW-0186">Copper</keyword>
<evidence type="ECO:0008006" key="9">
    <source>
        <dbReference type="Google" id="ProtNLM"/>
    </source>
</evidence>
<protein>
    <recommendedName>
        <fullName evidence="9">Multicopper oxidase</fullName>
    </recommendedName>
</protein>
<evidence type="ECO:0000256" key="1">
    <source>
        <dbReference type="ARBA" id="ARBA00010609"/>
    </source>
</evidence>
<evidence type="ECO:0000313" key="7">
    <source>
        <dbReference type="EMBL" id="KAK3675108.1"/>
    </source>
</evidence>
<dbReference type="Pfam" id="PF07732">
    <property type="entry name" value="Cu-oxidase_3"/>
    <property type="match status" value="1"/>
</dbReference>
<evidence type="ECO:0000259" key="4">
    <source>
        <dbReference type="Pfam" id="PF00394"/>
    </source>
</evidence>
<gene>
    <name evidence="7" type="ORF">LTR78_005042</name>
</gene>
<dbReference type="EMBL" id="JAUTXT010000016">
    <property type="protein sequence ID" value="KAK3675108.1"/>
    <property type="molecule type" value="Genomic_DNA"/>
</dbReference>
<dbReference type="Pfam" id="PF07731">
    <property type="entry name" value="Cu-oxidase_2"/>
    <property type="match status" value="1"/>
</dbReference>
<dbReference type="SUPFAM" id="SSF49503">
    <property type="entry name" value="Cupredoxins"/>
    <property type="match status" value="3"/>
</dbReference>
<comment type="caution">
    <text evidence="7">The sequence shown here is derived from an EMBL/GenBank/DDBJ whole genome shotgun (WGS) entry which is preliminary data.</text>
</comment>
<keyword evidence="8" id="KW-1185">Reference proteome</keyword>
<dbReference type="Pfam" id="PF00394">
    <property type="entry name" value="Cu-oxidase"/>
    <property type="match status" value="1"/>
</dbReference>
<dbReference type="InterPro" id="IPR001117">
    <property type="entry name" value="Cu-oxidase_2nd"/>
</dbReference>
<dbReference type="InterPro" id="IPR008972">
    <property type="entry name" value="Cupredoxin"/>
</dbReference>
<evidence type="ECO:0000259" key="6">
    <source>
        <dbReference type="Pfam" id="PF07732"/>
    </source>
</evidence>
<dbReference type="CDD" id="cd13880">
    <property type="entry name" value="CuRO_2_MaLCC_like"/>
    <property type="match status" value="1"/>
</dbReference>
<dbReference type="GO" id="GO:0005507">
    <property type="term" value="F:copper ion binding"/>
    <property type="evidence" value="ECO:0007669"/>
    <property type="project" value="InterPro"/>
</dbReference>
<organism evidence="7 8">
    <name type="scientific">Recurvomyces mirabilis</name>
    <dbReference type="NCBI Taxonomy" id="574656"/>
    <lineage>
        <taxon>Eukaryota</taxon>
        <taxon>Fungi</taxon>
        <taxon>Dikarya</taxon>
        <taxon>Ascomycota</taxon>
        <taxon>Pezizomycotina</taxon>
        <taxon>Dothideomycetes</taxon>
        <taxon>Dothideomycetidae</taxon>
        <taxon>Mycosphaerellales</taxon>
        <taxon>Teratosphaeriaceae</taxon>
        <taxon>Recurvomyces</taxon>
    </lineage>
</organism>
<evidence type="ECO:0000256" key="3">
    <source>
        <dbReference type="SAM" id="MobiDB-lite"/>
    </source>
</evidence>
<feature type="domain" description="Plastocyanin-like" evidence="5">
    <location>
        <begin position="666"/>
        <end position="800"/>
    </location>
</feature>
<dbReference type="GO" id="GO:0016491">
    <property type="term" value="F:oxidoreductase activity"/>
    <property type="evidence" value="ECO:0007669"/>
    <property type="project" value="InterPro"/>
</dbReference>
<dbReference type="AlphaFoldDB" id="A0AAE0WNT8"/>
<dbReference type="CDD" id="cd13854">
    <property type="entry name" value="CuRO_1_MaLCC_like"/>
    <property type="match status" value="1"/>
</dbReference>
<name>A0AAE0WNT8_9PEZI</name>
<feature type="domain" description="Plastocyanin-like" evidence="4">
    <location>
        <begin position="416"/>
        <end position="590"/>
    </location>
</feature>
<evidence type="ECO:0000313" key="8">
    <source>
        <dbReference type="Proteomes" id="UP001274830"/>
    </source>
</evidence>
<sequence>MAGLRRLLLLNASAPLDPLPHVLSPLILPVAALAAGCLAAPQDRHEVRQPRLPLMKRQYSNATSTRTVLDSSALSTVYETVNLTVTVCTDSALPAYILSPFTTSPSTLSTPAALSSSSSATSSSSASTSSSSTTSSSSATASSSSSSPGMSSSLALSGSVSATTTFTLATVTSSTWVLSTAGEPTIATAAESAYTTVTMSSILPSSSDTESAAAAAAPTCTLLPGAPITNEQQVGNSIWGTLCQPYFPQWLGDSPTVPWGENRTVKNSDATVKKDIPVTNVTRPYNFTLSRGQLSPDGVLRDVILINNQFPGPAIEANWGDWIEVTVHNNISSPFEGTSLHWHGQLQRSTPWEDGVPGAGQCPIAPGHSLTYRFQAELHGSSWYHAHYSAQFTAGVAGPMIVHGPSSLPYDIDVGPVMLSDWYHIPYFSIVEDVVGSNFSLIPPTSDNVLINGRGQFGCSSSSYDSTKKDLATNLKSNLTWQCVEDAPLAAFRFQAGKVHRLRLVNHGANGVQRFTIDNHNMTVISTDLVPTEPYTTDVVTLGVGQRTDVLVQACDDPTAAVWMRTAAPGGEPCGGSDNPYTVAAVYYNEANVHLAPTTTSTAVINNDCINDPLNMTVPAYHVAPSNNSFIQDLTLSLELNSTGEFEFRINGQAWKIDYNVPLLPQYAAGNMTFEPQWQVYEFGHNQSITLNITNNMPLVHPFHLHGHNFYILNVGDNSTAGSNNFDSQLSKRQAAGPQFQNGATWDGSVVNAANPMRRDSLLIPPYGFAAIQVELENPGVWPFHCHVAWHLSGGQGLSLAYKYDEILAIPDGYIEDTCADWDWYTNNHGPVDQIDSGA</sequence>
<dbReference type="PANTHER" id="PTHR11709:SF145">
    <property type="entry name" value="LCC1"/>
    <property type="match status" value="1"/>
</dbReference>
<dbReference type="InterPro" id="IPR011707">
    <property type="entry name" value="Cu-oxidase-like_N"/>
</dbReference>
<feature type="domain" description="Plastocyanin-like" evidence="6">
    <location>
        <begin position="290"/>
        <end position="406"/>
    </location>
</feature>
<proteinExistence type="inferred from homology"/>
<dbReference type="Gene3D" id="2.60.40.420">
    <property type="entry name" value="Cupredoxins - blue copper proteins"/>
    <property type="match status" value="3"/>
</dbReference>
<dbReference type="PANTHER" id="PTHR11709">
    <property type="entry name" value="MULTI-COPPER OXIDASE"/>
    <property type="match status" value="1"/>
</dbReference>
<evidence type="ECO:0000256" key="2">
    <source>
        <dbReference type="ARBA" id="ARBA00023008"/>
    </source>
</evidence>
<evidence type="ECO:0000259" key="5">
    <source>
        <dbReference type="Pfam" id="PF07731"/>
    </source>
</evidence>
<comment type="similarity">
    <text evidence="1">Belongs to the multicopper oxidase family.</text>
</comment>
<dbReference type="InterPro" id="IPR045087">
    <property type="entry name" value="Cu-oxidase_fam"/>
</dbReference>
<accession>A0AAE0WNT8</accession>
<reference evidence="7" key="1">
    <citation type="submission" date="2023-07" db="EMBL/GenBank/DDBJ databases">
        <title>Black Yeasts Isolated from many extreme environments.</title>
        <authorList>
            <person name="Coleine C."/>
            <person name="Stajich J.E."/>
            <person name="Selbmann L."/>
        </authorList>
    </citation>
    <scope>NUCLEOTIDE SEQUENCE</scope>
    <source>
        <strain evidence="7">CCFEE 5485</strain>
    </source>
</reference>
<dbReference type="Proteomes" id="UP001274830">
    <property type="component" value="Unassembled WGS sequence"/>
</dbReference>